<evidence type="ECO:0000313" key="5">
    <source>
        <dbReference type="Proteomes" id="UP000018348"/>
    </source>
</evidence>
<protein>
    <submittedName>
        <fullName evidence="4">Sulfotransferase</fullName>
    </submittedName>
</protein>
<keyword evidence="1 4" id="KW-0808">Transferase</keyword>
<dbReference type="PANTHER" id="PTHR10605">
    <property type="entry name" value="HEPARAN SULFATE SULFOTRANSFERASE"/>
    <property type="match status" value="1"/>
</dbReference>
<dbReference type="AlphaFoldDB" id="T2IKV4"/>
<accession>T2IKV4</accession>
<dbReference type="GO" id="GO:0008146">
    <property type="term" value="F:sulfotransferase activity"/>
    <property type="evidence" value="ECO:0007669"/>
    <property type="project" value="InterPro"/>
</dbReference>
<reference evidence="4 5" key="1">
    <citation type="submission" date="2013-01" db="EMBL/GenBank/DDBJ databases">
        <authorList>
            <person name="Bench S."/>
        </authorList>
    </citation>
    <scope>NUCLEOTIDE SEQUENCE [LARGE SCALE GENOMIC DNA]</scope>
    <source>
        <strain evidence="4 5">WH 8502</strain>
    </source>
</reference>
<dbReference type="Pfam" id="PF00685">
    <property type="entry name" value="Sulfotransfer_1"/>
    <property type="match status" value="1"/>
</dbReference>
<feature type="domain" description="Sulfotransferase" evidence="3">
    <location>
        <begin position="26"/>
        <end position="223"/>
    </location>
</feature>
<evidence type="ECO:0000256" key="2">
    <source>
        <dbReference type="ARBA" id="ARBA00023180"/>
    </source>
</evidence>
<proteinExistence type="predicted"/>
<dbReference type="PANTHER" id="PTHR10605:SF56">
    <property type="entry name" value="BIFUNCTIONAL HEPARAN SULFATE N-DEACETYLASE_N-SULFOTRANSFERASE"/>
    <property type="match status" value="1"/>
</dbReference>
<dbReference type="InterPro" id="IPR000863">
    <property type="entry name" value="Sulfotransferase_dom"/>
</dbReference>
<comment type="caution">
    <text evidence="4">The sequence shown here is derived from an EMBL/GenBank/DDBJ whole genome shotgun (WGS) entry which is preliminary data.</text>
</comment>
<reference evidence="4 5" key="2">
    <citation type="submission" date="2013-09" db="EMBL/GenBank/DDBJ databases">
        <title>Whole genome comparison of six Crocosphaera watsonii strains with differing phenotypes.</title>
        <authorList>
            <person name="Bench S.R."/>
            <person name="Heller P."/>
            <person name="Frank I."/>
            <person name="Arciniega M."/>
            <person name="Shilova I.N."/>
            <person name="Zehr J.P."/>
        </authorList>
    </citation>
    <scope>NUCLEOTIDE SEQUENCE [LARGE SCALE GENOMIC DNA]</scope>
    <source>
        <strain evidence="4 5">WH 8502</strain>
    </source>
</reference>
<dbReference type="InterPro" id="IPR027417">
    <property type="entry name" value="P-loop_NTPase"/>
</dbReference>
<dbReference type="SUPFAM" id="SSF52540">
    <property type="entry name" value="P-loop containing nucleoside triphosphate hydrolases"/>
    <property type="match status" value="1"/>
</dbReference>
<dbReference type="EMBL" id="CAQK01000815">
    <property type="protein sequence ID" value="CCQ53402.1"/>
    <property type="molecule type" value="Genomic_DNA"/>
</dbReference>
<dbReference type="Gene3D" id="3.40.50.300">
    <property type="entry name" value="P-loop containing nucleotide triphosphate hydrolases"/>
    <property type="match status" value="1"/>
</dbReference>
<gene>
    <name evidence="4" type="ORF">CWATWH8502_192</name>
</gene>
<evidence type="ECO:0000256" key="1">
    <source>
        <dbReference type="ARBA" id="ARBA00022679"/>
    </source>
</evidence>
<keyword evidence="2" id="KW-0325">Glycoprotein</keyword>
<dbReference type="Proteomes" id="UP000018348">
    <property type="component" value="Unassembled WGS sequence"/>
</dbReference>
<sequence length="323" mass="37908">MLNGIIPITLDHCLIKIWRSFLVTKPDFIIIGAAKSGTTTLYEYLCRHPQIFMSTPKEPDFFSLDQNYTKGIEWYESLFEEAKPHQICGEASTTYSRSHQHPNTAERIAKHLPDVKLIYIMRHPIDSAYSFYAYRLRRSQYNREFLAARNELMEAKTFEEGIAQQSEFIDSSHYLEQIEKYLPFYPQESFLFLFMEDLISNPMGVVTKIFDFLGVDFDIKLMNKEAIVANKADDDSEKFFRRRLSKSIQAIPLAKSASQLLPKSLKQTFYQIGYNFGNGKWTNQEYVPPQMLPETRTMLIEKFREPNHRSSQFLSRDLSHWNQ</sequence>
<organism evidence="4 5">
    <name type="scientific">Crocosphaera watsonii WH 8502</name>
    <dbReference type="NCBI Taxonomy" id="423474"/>
    <lineage>
        <taxon>Bacteria</taxon>
        <taxon>Bacillati</taxon>
        <taxon>Cyanobacteriota</taxon>
        <taxon>Cyanophyceae</taxon>
        <taxon>Oscillatoriophycideae</taxon>
        <taxon>Chroococcales</taxon>
        <taxon>Aphanothecaceae</taxon>
        <taxon>Crocosphaera</taxon>
    </lineage>
</organism>
<evidence type="ECO:0000313" key="4">
    <source>
        <dbReference type="EMBL" id="CCQ53402.1"/>
    </source>
</evidence>
<evidence type="ECO:0000259" key="3">
    <source>
        <dbReference type="Pfam" id="PF00685"/>
    </source>
</evidence>
<dbReference type="InterPro" id="IPR037359">
    <property type="entry name" value="NST/OST"/>
</dbReference>
<name>T2IKV4_CROWT</name>